<protein>
    <submittedName>
        <fullName evidence="2">Acyl-CoA carboxylase subunit epsilon</fullName>
    </submittedName>
</protein>
<dbReference type="Proteomes" id="UP000308632">
    <property type="component" value="Unassembled WGS sequence"/>
</dbReference>
<gene>
    <name evidence="2" type="ORF">E4U92_05505</name>
</gene>
<dbReference type="Pfam" id="PF13822">
    <property type="entry name" value="ACC_epsilon"/>
    <property type="match status" value="1"/>
</dbReference>
<dbReference type="InterPro" id="IPR032716">
    <property type="entry name" value="ACC_epsilon"/>
</dbReference>
<comment type="caution">
    <text evidence="2">The sequence shown here is derived from an EMBL/GenBank/DDBJ whole genome shotgun (WGS) entry which is preliminary data.</text>
</comment>
<evidence type="ECO:0000313" key="3">
    <source>
        <dbReference type="Proteomes" id="UP000308632"/>
    </source>
</evidence>
<dbReference type="GO" id="GO:0004658">
    <property type="term" value="F:propionyl-CoA carboxylase activity"/>
    <property type="evidence" value="ECO:0007669"/>
    <property type="project" value="InterPro"/>
</dbReference>
<reference evidence="2 3" key="1">
    <citation type="submission" date="2019-04" db="EMBL/GenBank/DDBJ databases">
        <title>Streptomyces lasaliensis sp.nov., an Actinomycete isolated from soil which produces the polyether antibiotic lasalocid.</title>
        <authorList>
            <person name="Erwin G."/>
            <person name="Haber C."/>
        </authorList>
    </citation>
    <scope>NUCLEOTIDE SEQUENCE [LARGE SCALE GENOMIC DNA]</scope>
    <source>
        <strain evidence="2 3">DSM 40089</strain>
    </source>
</reference>
<dbReference type="EMBL" id="SZPR01000008">
    <property type="protein sequence ID" value="TKT10397.1"/>
    <property type="molecule type" value="Genomic_DNA"/>
</dbReference>
<evidence type="ECO:0000313" key="2">
    <source>
        <dbReference type="EMBL" id="TKT10397.1"/>
    </source>
</evidence>
<dbReference type="AlphaFoldDB" id="A0A4U5X5K8"/>
<feature type="region of interest" description="Disordered" evidence="1">
    <location>
        <begin position="63"/>
        <end position="95"/>
    </location>
</feature>
<accession>A0A4U5X5K8</accession>
<feature type="compositionally biased region" description="Basic and acidic residues" evidence="1">
    <location>
        <begin position="17"/>
        <end position="26"/>
    </location>
</feature>
<name>A0A4U5X5K8_STRGB</name>
<proteinExistence type="predicted"/>
<evidence type="ECO:0000256" key="1">
    <source>
        <dbReference type="SAM" id="MobiDB-lite"/>
    </source>
</evidence>
<feature type="compositionally biased region" description="Basic and acidic residues" evidence="1">
    <location>
        <begin position="1"/>
        <end position="10"/>
    </location>
</feature>
<dbReference type="GO" id="GO:0003989">
    <property type="term" value="F:acetyl-CoA carboxylase activity"/>
    <property type="evidence" value="ECO:0007669"/>
    <property type="project" value="InterPro"/>
</dbReference>
<sequence>MTAEVRERHMTSTVTHSDAHPGEEATARPGAPLVRVVRGGALPAEELAALTAVLLSRAAALTAAEPGPEPVTVVPLWEGPGARSTPYRSPVSWRD</sequence>
<organism evidence="2 3">
    <name type="scientific">Streptomyces galbus</name>
    <dbReference type="NCBI Taxonomy" id="33898"/>
    <lineage>
        <taxon>Bacteria</taxon>
        <taxon>Bacillati</taxon>
        <taxon>Actinomycetota</taxon>
        <taxon>Actinomycetes</taxon>
        <taxon>Kitasatosporales</taxon>
        <taxon>Streptomycetaceae</taxon>
        <taxon>Streptomyces</taxon>
    </lineage>
</organism>
<feature type="region of interest" description="Disordered" evidence="1">
    <location>
        <begin position="1"/>
        <end position="31"/>
    </location>
</feature>